<feature type="domain" description="Calcineurin-like phosphoesterase" evidence="1">
    <location>
        <begin position="30"/>
        <end position="262"/>
    </location>
</feature>
<dbReference type="Gene3D" id="3.60.21.10">
    <property type="match status" value="1"/>
</dbReference>
<sequence>MAGGSRPGAPLGWSVVVMDQESRDRQPILWAISDLHTGHTGNKPVTESLYPASPDDWLIVAGDVGERTDEIRWALDLLRKRFAKVIWVPGNHELWTTNKDPMQIFGRARYDYLVDMCDQMGIITPEHPYPVWTEQGGPATIVPMFLLYDYTFLPAGAATKAEGLAIARDKNVVGTDEFLLSCEPYATRDAWCRDRVSQTRKRLEDLDWITPTVLVNHFPLVREPCEAMFYPEFSLWCGTTATKDWHTRYNAICSVYGHLHIPRTTWYDDVRFEEVSVGYPREWRRRKPYRWLRQILPDPKYAPGYLNEFGGHFEITAEMRTHAKQMQDRISQRRG</sequence>
<name>A0ABN5YE03_MYCME</name>
<dbReference type="EMBL" id="AP022567">
    <property type="protein sequence ID" value="BBX36354.1"/>
    <property type="molecule type" value="Genomic_DNA"/>
</dbReference>
<organism evidence="2 3">
    <name type="scientific">Mycolicibacterium mageritense</name>
    <name type="common">Mycobacterium mageritense</name>
    <dbReference type="NCBI Taxonomy" id="53462"/>
    <lineage>
        <taxon>Bacteria</taxon>
        <taxon>Bacillati</taxon>
        <taxon>Actinomycetota</taxon>
        <taxon>Actinomycetes</taxon>
        <taxon>Mycobacteriales</taxon>
        <taxon>Mycobacteriaceae</taxon>
        <taxon>Mycolicibacterium</taxon>
    </lineage>
</organism>
<dbReference type="CDD" id="cd00838">
    <property type="entry name" value="MPP_superfamily"/>
    <property type="match status" value="1"/>
</dbReference>
<dbReference type="SUPFAM" id="SSF56300">
    <property type="entry name" value="Metallo-dependent phosphatases"/>
    <property type="match status" value="1"/>
</dbReference>
<dbReference type="InterPro" id="IPR004843">
    <property type="entry name" value="Calcineurin-like_PHP"/>
</dbReference>
<dbReference type="Pfam" id="PF00149">
    <property type="entry name" value="Metallophos"/>
    <property type="match status" value="1"/>
</dbReference>
<protein>
    <submittedName>
        <fullName evidence="2">Metallophosphoesterase</fullName>
    </submittedName>
</protein>
<evidence type="ECO:0000313" key="2">
    <source>
        <dbReference type="EMBL" id="BBX36354.1"/>
    </source>
</evidence>
<dbReference type="PANTHER" id="PTHR36492">
    <property type="match status" value="1"/>
</dbReference>
<evidence type="ECO:0000313" key="3">
    <source>
        <dbReference type="Proteomes" id="UP000465622"/>
    </source>
</evidence>
<dbReference type="InterPro" id="IPR029052">
    <property type="entry name" value="Metallo-depent_PP-like"/>
</dbReference>
<proteinExistence type="predicted"/>
<reference evidence="2 3" key="1">
    <citation type="journal article" date="2019" name="Emerg. Microbes Infect.">
        <title>Comprehensive subspecies identification of 175 nontuberculous mycobacteria species based on 7547 genomic profiles.</title>
        <authorList>
            <person name="Matsumoto Y."/>
            <person name="Kinjo T."/>
            <person name="Motooka D."/>
            <person name="Nabeya D."/>
            <person name="Jung N."/>
            <person name="Uechi K."/>
            <person name="Horii T."/>
            <person name="Iida T."/>
            <person name="Fujita J."/>
            <person name="Nakamura S."/>
        </authorList>
    </citation>
    <scope>NUCLEOTIDE SEQUENCE [LARGE SCALE GENOMIC DNA]</scope>
    <source>
        <strain evidence="2 3">JCM 12375</strain>
    </source>
</reference>
<keyword evidence="3" id="KW-1185">Reference proteome</keyword>
<gene>
    <name evidence="2" type="ORF">MMAGJ_56360</name>
</gene>
<dbReference type="PANTHER" id="PTHR36492:SF2">
    <property type="entry name" value="[ACYL-CARRIER-PROTEIN] PHOSPHODIESTERASE PPTH"/>
    <property type="match status" value="1"/>
</dbReference>
<accession>A0ABN5YE03</accession>
<dbReference type="InterPro" id="IPR052963">
    <property type="entry name" value="Pantetheine_PDE"/>
</dbReference>
<evidence type="ECO:0000259" key="1">
    <source>
        <dbReference type="Pfam" id="PF00149"/>
    </source>
</evidence>
<dbReference type="Proteomes" id="UP000465622">
    <property type="component" value="Chromosome"/>
</dbReference>